<reference evidence="2" key="1">
    <citation type="submission" date="2023-07" db="EMBL/GenBank/DDBJ databases">
        <authorList>
            <consortium name="AG Swart"/>
            <person name="Singh M."/>
            <person name="Singh A."/>
            <person name="Seah K."/>
            <person name="Emmerich C."/>
        </authorList>
    </citation>
    <scope>NUCLEOTIDE SEQUENCE</scope>
    <source>
        <strain evidence="2">DP1</strain>
    </source>
</reference>
<dbReference type="Proteomes" id="UP001295684">
    <property type="component" value="Unassembled WGS sequence"/>
</dbReference>
<accession>A0AAD1XD35</accession>
<sequence>MYHYHHRHPLESDQKDMYISELKAENFELRHRNGYYYDIKDKITSTEHEIAIVNDDRRRIEEEMRHRKHEDETVIRDIQVDNDNLRGTISARDAEIEDLKAQIEALRRQDGDLTIEISTFTKENEGLRRDIDGLEHQLGDERGLGRKLRADLDAAKSSNIIKDDENKAAFQTISILEEDLNRNKANEGDLGRILADKNAELADKNARLNALDNEVAKLRADIDARDREASDLNHRYGVQLDSTNRERCELDRQISRNADLEATVRRLEDELSLLEKDIAVVREDAERLRRIFEDADMANKGLEDELNALNRHAQLLESQNVDLTKELDNIIITDERVRADLDRRHRVAELQHRNDEEIRESINRLRYTRSISPHRSISPCRRSCSPYRC</sequence>
<evidence type="ECO:0000256" key="1">
    <source>
        <dbReference type="SAM" id="Coils"/>
    </source>
</evidence>
<dbReference type="EMBL" id="CAMPGE010011099">
    <property type="protein sequence ID" value="CAI2369940.1"/>
    <property type="molecule type" value="Genomic_DNA"/>
</dbReference>
<evidence type="ECO:0000313" key="2">
    <source>
        <dbReference type="EMBL" id="CAI2369940.1"/>
    </source>
</evidence>
<name>A0AAD1XD35_EUPCR</name>
<proteinExistence type="predicted"/>
<organism evidence="2 3">
    <name type="scientific">Euplotes crassus</name>
    <dbReference type="NCBI Taxonomy" id="5936"/>
    <lineage>
        <taxon>Eukaryota</taxon>
        <taxon>Sar</taxon>
        <taxon>Alveolata</taxon>
        <taxon>Ciliophora</taxon>
        <taxon>Intramacronucleata</taxon>
        <taxon>Spirotrichea</taxon>
        <taxon>Hypotrichia</taxon>
        <taxon>Euplotida</taxon>
        <taxon>Euplotidae</taxon>
        <taxon>Moneuplotes</taxon>
    </lineage>
</organism>
<keyword evidence="3" id="KW-1185">Reference proteome</keyword>
<protein>
    <submittedName>
        <fullName evidence="2">Uncharacterized protein</fullName>
    </submittedName>
</protein>
<feature type="coiled-coil region" evidence="1">
    <location>
        <begin position="194"/>
        <end position="326"/>
    </location>
</feature>
<evidence type="ECO:0000313" key="3">
    <source>
        <dbReference type="Proteomes" id="UP001295684"/>
    </source>
</evidence>
<feature type="coiled-coil region" evidence="1">
    <location>
        <begin position="89"/>
        <end position="137"/>
    </location>
</feature>
<dbReference type="AlphaFoldDB" id="A0AAD1XD35"/>
<keyword evidence="1" id="KW-0175">Coiled coil</keyword>
<comment type="caution">
    <text evidence="2">The sequence shown here is derived from an EMBL/GenBank/DDBJ whole genome shotgun (WGS) entry which is preliminary data.</text>
</comment>
<dbReference type="Gene3D" id="1.10.287.1490">
    <property type="match status" value="1"/>
</dbReference>
<gene>
    <name evidence="2" type="ORF">ECRASSUSDP1_LOCUS11246</name>
</gene>